<keyword evidence="4" id="KW-1185">Reference proteome</keyword>
<protein>
    <submittedName>
        <fullName evidence="3">Uncharacterized protein</fullName>
    </submittedName>
</protein>
<evidence type="ECO:0000313" key="3">
    <source>
        <dbReference type="EMBL" id="KAF9493668.1"/>
    </source>
</evidence>
<keyword evidence="2" id="KW-1133">Transmembrane helix</keyword>
<feature type="compositionally biased region" description="Basic and acidic residues" evidence="1">
    <location>
        <begin position="364"/>
        <end position="375"/>
    </location>
</feature>
<reference evidence="3" key="1">
    <citation type="submission" date="2020-11" db="EMBL/GenBank/DDBJ databases">
        <authorList>
            <consortium name="DOE Joint Genome Institute"/>
            <person name="Ahrendt S."/>
            <person name="Riley R."/>
            <person name="Andreopoulos W."/>
            <person name="Labutti K."/>
            <person name="Pangilinan J."/>
            <person name="Ruiz-Duenas F.J."/>
            <person name="Barrasa J.M."/>
            <person name="Sanchez-Garcia M."/>
            <person name="Camarero S."/>
            <person name="Miyauchi S."/>
            <person name="Serrano A."/>
            <person name="Linde D."/>
            <person name="Babiker R."/>
            <person name="Drula E."/>
            <person name="Ayuso-Fernandez I."/>
            <person name="Pacheco R."/>
            <person name="Padilla G."/>
            <person name="Ferreira P."/>
            <person name="Barriuso J."/>
            <person name="Kellner H."/>
            <person name="Castanera R."/>
            <person name="Alfaro M."/>
            <person name="Ramirez L."/>
            <person name="Pisabarro A.G."/>
            <person name="Kuo A."/>
            <person name="Tritt A."/>
            <person name="Lipzen A."/>
            <person name="He G."/>
            <person name="Yan M."/>
            <person name="Ng V."/>
            <person name="Cullen D."/>
            <person name="Martin F."/>
            <person name="Rosso M.-N."/>
            <person name="Henrissat B."/>
            <person name="Hibbett D."/>
            <person name="Martinez A.T."/>
            <person name="Grigoriev I.V."/>
        </authorList>
    </citation>
    <scope>NUCLEOTIDE SEQUENCE</scope>
    <source>
        <strain evidence="3">ATCC 90797</strain>
    </source>
</reference>
<dbReference type="Proteomes" id="UP000807025">
    <property type="component" value="Unassembled WGS sequence"/>
</dbReference>
<dbReference type="AlphaFoldDB" id="A0A9P5ZSX2"/>
<evidence type="ECO:0000313" key="4">
    <source>
        <dbReference type="Proteomes" id="UP000807025"/>
    </source>
</evidence>
<dbReference type="EMBL" id="MU154582">
    <property type="protein sequence ID" value="KAF9493668.1"/>
    <property type="molecule type" value="Genomic_DNA"/>
</dbReference>
<keyword evidence="2" id="KW-0472">Membrane</keyword>
<dbReference type="OrthoDB" id="10415016at2759"/>
<gene>
    <name evidence="3" type="ORF">BDN71DRAFT_1064973</name>
</gene>
<feature type="region of interest" description="Disordered" evidence="1">
    <location>
        <begin position="353"/>
        <end position="377"/>
    </location>
</feature>
<accession>A0A9P5ZSX2</accession>
<proteinExistence type="predicted"/>
<evidence type="ECO:0000256" key="1">
    <source>
        <dbReference type="SAM" id="MobiDB-lite"/>
    </source>
</evidence>
<comment type="caution">
    <text evidence="3">The sequence shown here is derived from an EMBL/GenBank/DDBJ whole genome shotgun (WGS) entry which is preliminary data.</text>
</comment>
<organism evidence="3 4">
    <name type="scientific">Pleurotus eryngii</name>
    <name type="common">Boletus of the steppes</name>
    <dbReference type="NCBI Taxonomy" id="5323"/>
    <lineage>
        <taxon>Eukaryota</taxon>
        <taxon>Fungi</taxon>
        <taxon>Dikarya</taxon>
        <taxon>Basidiomycota</taxon>
        <taxon>Agaricomycotina</taxon>
        <taxon>Agaricomycetes</taxon>
        <taxon>Agaricomycetidae</taxon>
        <taxon>Agaricales</taxon>
        <taxon>Pleurotineae</taxon>
        <taxon>Pleurotaceae</taxon>
        <taxon>Pleurotus</taxon>
    </lineage>
</organism>
<name>A0A9P5ZSX2_PLEER</name>
<keyword evidence="2" id="KW-0812">Transmembrane</keyword>
<evidence type="ECO:0000256" key="2">
    <source>
        <dbReference type="SAM" id="Phobius"/>
    </source>
</evidence>
<feature type="transmembrane region" description="Helical" evidence="2">
    <location>
        <begin position="86"/>
        <end position="107"/>
    </location>
</feature>
<sequence>MGPHFFASYSSWFSPPHSFVPLSAMASTLTKSNSIPSSTPSAQTTPVSAGDIHSIPSQIVWMPNPDTSILAQLIASEASYQRTNQVLFGTNITILLMAALFVAYRVFKKVKSRTASAKSVTGESWSHNNLRPTVGARVADDRPHNAVQVSQNVSPRSLSIGLVSEETLTSPSSISSRIPLRGLHSPKWRSRFFSGVGWVWHSRGGRRSSEGFEESRTLPTLKDLSNSVSNRWYRVLEQGRSMFASVSVFPTRTSTQSNSNMGVDRRARERSLPIPNSARTTTFSTNSSVPTLPPYRHSLERADESMSPTPSSPSACCHDRRLRESTFLPIPALPDISSMTALPLPPPLRAAEGREISTMNFPHSDSRRSRARERSLPALPRLSVTPVLSDITVSAE</sequence>